<feature type="transmembrane region" description="Helical" evidence="2">
    <location>
        <begin position="40"/>
        <end position="65"/>
    </location>
</feature>
<gene>
    <name evidence="4" type="ORF">ACFFHW_06000</name>
</gene>
<feature type="transmembrane region" description="Helical" evidence="2">
    <location>
        <begin position="6"/>
        <end position="28"/>
    </location>
</feature>
<evidence type="ECO:0000256" key="2">
    <source>
        <dbReference type="SAM" id="Phobius"/>
    </source>
</evidence>
<feature type="transmembrane region" description="Helical" evidence="2">
    <location>
        <begin position="71"/>
        <end position="89"/>
    </location>
</feature>
<keyword evidence="2" id="KW-1133">Transmembrane helix</keyword>
<evidence type="ECO:0000313" key="5">
    <source>
        <dbReference type="Proteomes" id="UP001589814"/>
    </source>
</evidence>
<name>A0ABV6G3G5_9GAMM</name>
<dbReference type="InterPro" id="IPR024402">
    <property type="entry name" value="DUF2726"/>
</dbReference>
<keyword evidence="2" id="KW-0812">Transmembrane</keyword>
<comment type="caution">
    <text evidence="4">The sequence shown here is derived from an EMBL/GenBank/DDBJ whole genome shotgun (WGS) entry which is preliminary data.</text>
</comment>
<accession>A0ABV6G3G5</accession>
<dbReference type="Pfam" id="PF10881">
    <property type="entry name" value="DUF2726"/>
    <property type="match status" value="1"/>
</dbReference>
<dbReference type="RefSeq" id="WP_019952909.1">
    <property type="nucleotide sequence ID" value="NZ_JBHLVX010000021.1"/>
</dbReference>
<protein>
    <submittedName>
        <fullName evidence="4">DUF2726 domain-containing protein</fullName>
    </submittedName>
</protein>
<sequence>MEAWEGAINGMMIGGIGIVIGSWLSMWLEPKNKKLNKIRIWLCGAVTVCAIIFVIKANVILPLLMIGQWPLLGLAVSTLVTYSAMVVVVEPVLSTWSWKFGVGVKALQDIAEEVSKKKEDGEEKEPTISDFKNNKSDIKGNEGKNLSERLMDEGEAYRVRTYMMSPTERRVFEALERDYSQYFHIFCQVRVVDIVQPNMKKHYSWSKEYKALFRQLSQWHFDYVICTKKDFRIKYAIELDDPSHERADRIKRDRILNQACETAGLNLIRVRLDDQNRLIQTYPTTEEGVNPRSAAQG</sequence>
<proteinExistence type="predicted"/>
<feature type="domain" description="DUF2726" evidence="3">
    <location>
        <begin position="162"/>
        <end position="275"/>
    </location>
</feature>
<keyword evidence="2" id="KW-0472">Membrane</keyword>
<evidence type="ECO:0000313" key="4">
    <source>
        <dbReference type="EMBL" id="MFC0267552.1"/>
    </source>
</evidence>
<reference evidence="4 5" key="1">
    <citation type="submission" date="2024-09" db="EMBL/GenBank/DDBJ databases">
        <authorList>
            <person name="Sun Q."/>
            <person name="Mori K."/>
        </authorList>
    </citation>
    <scope>NUCLEOTIDE SEQUENCE [LARGE SCALE GENOMIC DNA]</scope>
    <source>
        <strain evidence="4 5">CCM 7415</strain>
    </source>
</reference>
<feature type="region of interest" description="Disordered" evidence="1">
    <location>
        <begin position="116"/>
        <end position="143"/>
    </location>
</feature>
<organism evidence="4 5">
    <name type="scientific">Kushneria aurantia</name>
    <dbReference type="NCBI Taxonomy" id="504092"/>
    <lineage>
        <taxon>Bacteria</taxon>
        <taxon>Pseudomonadati</taxon>
        <taxon>Pseudomonadota</taxon>
        <taxon>Gammaproteobacteria</taxon>
        <taxon>Oceanospirillales</taxon>
        <taxon>Halomonadaceae</taxon>
        <taxon>Kushneria</taxon>
    </lineage>
</organism>
<evidence type="ECO:0000259" key="3">
    <source>
        <dbReference type="Pfam" id="PF10881"/>
    </source>
</evidence>
<dbReference type="EMBL" id="JBHLVX010000021">
    <property type="protein sequence ID" value="MFC0267552.1"/>
    <property type="molecule type" value="Genomic_DNA"/>
</dbReference>
<evidence type="ECO:0000256" key="1">
    <source>
        <dbReference type="SAM" id="MobiDB-lite"/>
    </source>
</evidence>
<dbReference type="Proteomes" id="UP001589814">
    <property type="component" value="Unassembled WGS sequence"/>
</dbReference>
<keyword evidence="5" id="KW-1185">Reference proteome</keyword>